<dbReference type="AlphaFoldDB" id="A0A4Y8D1L9"/>
<protein>
    <submittedName>
        <fullName evidence="3">Uncharacterized protein</fullName>
    </submittedName>
</protein>
<feature type="compositionally biased region" description="Basic and acidic residues" evidence="2">
    <location>
        <begin position="153"/>
        <end position="162"/>
    </location>
</feature>
<evidence type="ECO:0000313" key="3">
    <source>
        <dbReference type="EMBL" id="TEY62358.1"/>
    </source>
</evidence>
<proteinExistence type="predicted"/>
<accession>A0A4Y8D1L9</accession>
<feature type="coiled-coil region" evidence="1">
    <location>
        <begin position="51"/>
        <end position="78"/>
    </location>
</feature>
<sequence>MNIPQNERFECSRGHLHEGVEAYDVYCARGCPDHCGCYQHTSKSGRKTQQLARRERRVSEKEERLSEEEARLENMRIIIQALDTVVSMREAALRISEEGFERKKNELLATGSRFDRLQDWCEDASTYAQDGSSYGSYGRESRSDSNGSLQLTHELDSGEIPRRHPPFYSDHSMRPHDAPSHRRRSGSVSQRHSRDSNQPTIRITPPDADLHSVSNDWGSHYEY</sequence>
<reference evidence="3 4" key="1">
    <citation type="submission" date="2017-11" db="EMBL/GenBank/DDBJ databases">
        <title>Comparative genomics of Botrytis spp.</title>
        <authorList>
            <person name="Valero-Jimenez C.A."/>
            <person name="Tapia P."/>
            <person name="Veloso J."/>
            <person name="Silva-Moreno E."/>
            <person name="Staats M."/>
            <person name="Valdes J.H."/>
            <person name="Van Kan J.A.L."/>
        </authorList>
    </citation>
    <scope>NUCLEOTIDE SEQUENCE [LARGE SCALE GENOMIC DNA]</scope>
    <source>
        <strain evidence="3 4">MUCL2830</strain>
    </source>
</reference>
<organism evidence="3 4">
    <name type="scientific">Botryotinia calthae</name>
    <dbReference type="NCBI Taxonomy" id="38488"/>
    <lineage>
        <taxon>Eukaryota</taxon>
        <taxon>Fungi</taxon>
        <taxon>Dikarya</taxon>
        <taxon>Ascomycota</taxon>
        <taxon>Pezizomycotina</taxon>
        <taxon>Leotiomycetes</taxon>
        <taxon>Helotiales</taxon>
        <taxon>Sclerotiniaceae</taxon>
        <taxon>Botryotinia</taxon>
    </lineage>
</organism>
<dbReference type="EMBL" id="PHWZ01000163">
    <property type="protein sequence ID" value="TEY62358.1"/>
    <property type="molecule type" value="Genomic_DNA"/>
</dbReference>
<dbReference type="Proteomes" id="UP000297299">
    <property type="component" value="Unassembled WGS sequence"/>
</dbReference>
<keyword evidence="4" id="KW-1185">Reference proteome</keyword>
<evidence type="ECO:0000313" key="4">
    <source>
        <dbReference type="Proteomes" id="UP000297299"/>
    </source>
</evidence>
<evidence type="ECO:0000256" key="2">
    <source>
        <dbReference type="SAM" id="MobiDB-lite"/>
    </source>
</evidence>
<keyword evidence="1" id="KW-0175">Coiled coil</keyword>
<dbReference type="OrthoDB" id="3552983at2759"/>
<feature type="region of interest" description="Disordered" evidence="2">
    <location>
        <begin position="129"/>
        <end position="223"/>
    </location>
</feature>
<feature type="compositionally biased region" description="Basic and acidic residues" evidence="2">
    <location>
        <begin position="171"/>
        <end position="180"/>
    </location>
</feature>
<name>A0A4Y8D1L9_9HELO</name>
<comment type="caution">
    <text evidence="3">The sequence shown here is derived from an EMBL/GenBank/DDBJ whole genome shotgun (WGS) entry which is preliminary data.</text>
</comment>
<feature type="compositionally biased region" description="Polar residues" evidence="2">
    <location>
        <begin position="186"/>
        <end position="201"/>
    </location>
</feature>
<evidence type="ECO:0000256" key="1">
    <source>
        <dbReference type="SAM" id="Coils"/>
    </source>
</evidence>
<gene>
    <name evidence="3" type="ORF">BOTCAL_0163g00010</name>
</gene>